<feature type="compositionally biased region" description="Low complexity" evidence="1">
    <location>
        <begin position="70"/>
        <end position="85"/>
    </location>
</feature>
<gene>
    <name evidence="2" type="ORF">ACJIZ3_011350</name>
</gene>
<evidence type="ECO:0000313" key="3">
    <source>
        <dbReference type="Proteomes" id="UP001634393"/>
    </source>
</evidence>
<organism evidence="2 3">
    <name type="scientific">Penstemon smallii</name>
    <dbReference type="NCBI Taxonomy" id="265156"/>
    <lineage>
        <taxon>Eukaryota</taxon>
        <taxon>Viridiplantae</taxon>
        <taxon>Streptophyta</taxon>
        <taxon>Embryophyta</taxon>
        <taxon>Tracheophyta</taxon>
        <taxon>Spermatophyta</taxon>
        <taxon>Magnoliopsida</taxon>
        <taxon>eudicotyledons</taxon>
        <taxon>Gunneridae</taxon>
        <taxon>Pentapetalae</taxon>
        <taxon>asterids</taxon>
        <taxon>lamiids</taxon>
        <taxon>Lamiales</taxon>
        <taxon>Plantaginaceae</taxon>
        <taxon>Cheloneae</taxon>
        <taxon>Penstemon</taxon>
    </lineage>
</organism>
<reference evidence="2 3" key="1">
    <citation type="submission" date="2024-12" db="EMBL/GenBank/DDBJ databases">
        <title>The unique morphological basis and parallel evolutionary history of personate flowers in Penstemon.</title>
        <authorList>
            <person name="Depatie T.H."/>
            <person name="Wessinger C.A."/>
        </authorList>
    </citation>
    <scope>NUCLEOTIDE SEQUENCE [LARGE SCALE GENOMIC DNA]</scope>
    <source>
        <strain evidence="2">WTNN_2</strain>
        <tissue evidence="2">Leaf</tissue>
    </source>
</reference>
<dbReference type="EMBL" id="JBJXBP010000001">
    <property type="protein sequence ID" value="KAL3849468.1"/>
    <property type="molecule type" value="Genomic_DNA"/>
</dbReference>
<proteinExistence type="predicted"/>
<feature type="region of interest" description="Disordered" evidence="1">
    <location>
        <begin position="66"/>
        <end position="100"/>
    </location>
</feature>
<evidence type="ECO:0000256" key="1">
    <source>
        <dbReference type="SAM" id="MobiDB-lite"/>
    </source>
</evidence>
<sequence>MNMDKVYEDKIIRLEEDLICNASVRQDLGNMMQQWEMMMTQFCSSQPSYHMSSPMLGYMGRMLPFPHGLPHQSTQTPSQAQSQPHVVTQPLSQKNDQDLI</sequence>
<keyword evidence="3" id="KW-1185">Reference proteome</keyword>
<name>A0ABD3UN50_9LAMI</name>
<protein>
    <submittedName>
        <fullName evidence="2">Uncharacterized protein</fullName>
    </submittedName>
</protein>
<accession>A0ABD3UN50</accession>
<dbReference type="AlphaFoldDB" id="A0ABD3UN50"/>
<evidence type="ECO:0000313" key="2">
    <source>
        <dbReference type="EMBL" id="KAL3849468.1"/>
    </source>
</evidence>
<dbReference type="Proteomes" id="UP001634393">
    <property type="component" value="Unassembled WGS sequence"/>
</dbReference>
<comment type="caution">
    <text evidence="2">The sequence shown here is derived from an EMBL/GenBank/DDBJ whole genome shotgun (WGS) entry which is preliminary data.</text>
</comment>